<feature type="compositionally biased region" description="Polar residues" evidence="4">
    <location>
        <begin position="16"/>
        <end position="32"/>
    </location>
</feature>
<proteinExistence type="inferred from homology"/>
<evidence type="ECO:0000259" key="5">
    <source>
        <dbReference type="Pfam" id="PF12656"/>
    </source>
</evidence>
<comment type="caution">
    <text evidence="6">The sequence shown here is derived from an EMBL/GenBank/DDBJ whole genome shotgun (WGS) entry which is preliminary data.</text>
</comment>
<dbReference type="PANTHER" id="PTHR15818">
    <property type="entry name" value="G PATCH AND KOW-CONTAINING"/>
    <property type="match status" value="1"/>
</dbReference>
<reference evidence="6 7" key="1">
    <citation type="journal article" date="2018" name="MBio">
        <title>Comparative Genomics Reveals the Core Gene Toolbox for the Fungus-Insect Symbiosis.</title>
        <authorList>
            <person name="Wang Y."/>
            <person name="Stata M."/>
            <person name="Wang W."/>
            <person name="Stajich J.E."/>
            <person name="White M.M."/>
            <person name="Moncalvo J.M."/>
        </authorList>
    </citation>
    <scope>NUCLEOTIDE SEQUENCE [LARGE SCALE GENOMIC DNA]</scope>
    <source>
        <strain evidence="6 7">SWE-8-4</strain>
    </source>
</reference>
<dbReference type="GO" id="GO:0005681">
    <property type="term" value="C:spliceosomal complex"/>
    <property type="evidence" value="ECO:0007669"/>
    <property type="project" value="TreeGrafter"/>
</dbReference>
<dbReference type="GO" id="GO:0000398">
    <property type="term" value="P:mRNA splicing, via spliceosome"/>
    <property type="evidence" value="ECO:0007669"/>
    <property type="project" value="InterPro"/>
</dbReference>
<feature type="region of interest" description="Disordered" evidence="4">
    <location>
        <begin position="258"/>
        <end position="303"/>
    </location>
</feature>
<comment type="similarity">
    <text evidence="2">Belongs to the SPP2 family.</text>
</comment>
<evidence type="ECO:0000256" key="2">
    <source>
        <dbReference type="ARBA" id="ARBA00008576"/>
    </source>
</evidence>
<evidence type="ECO:0000313" key="7">
    <source>
        <dbReference type="Proteomes" id="UP000245383"/>
    </source>
</evidence>
<dbReference type="Proteomes" id="UP000245383">
    <property type="component" value="Unassembled WGS sequence"/>
</dbReference>
<name>A0A2T9YPA1_9FUNG</name>
<organism evidence="6 7">
    <name type="scientific">Smittium simulii</name>
    <dbReference type="NCBI Taxonomy" id="133385"/>
    <lineage>
        <taxon>Eukaryota</taxon>
        <taxon>Fungi</taxon>
        <taxon>Fungi incertae sedis</taxon>
        <taxon>Zoopagomycota</taxon>
        <taxon>Kickxellomycotina</taxon>
        <taxon>Harpellomycetes</taxon>
        <taxon>Harpellales</taxon>
        <taxon>Legeriomycetaceae</taxon>
        <taxon>Smittium</taxon>
    </lineage>
</organism>
<dbReference type="AlphaFoldDB" id="A0A2T9YPA1"/>
<comment type="subcellular location">
    <subcellularLocation>
        <location evidence="1">Nucleus</location>
    </subcellularLocation>
</comment>
<dbReference type="InterPro" id="IPR026822">
    <property type="entry name" value="Spp2/MOS2_G-patch"/>
</dbReference>
<dbReference type="STRING" id="133385.A0A2T9YPA1"/>
<keyword evidence="3" id="KW-0539">Nucleus</keyword>
<feature type="region of interest" description="Disordered" evidence="4">
    <location>
        <begin position="1"/>
        <end position="47"/>
    </location>
</feature>
<gene>
    <name evidence="6" type="ORF">BB561_002774</name>
</gene>
<dbReference type="EMBL" id="MBFR01000100">
    <property type="protein sequence ID" value="PVU94156.1"/>
    <property type="molecule type" value="Genomic_DNA"/>
</dbReference>
<dbReference type="PANTHER" id="PTHR15818:SF2">
    <property type="entry name" value="G-PATCH DOMAIN AND KOW MOTIFS-CONTAINING PROTEIN"/>
    <property type="match status" value="1"/>
</dbReference>
<evidence type="ECO:0000256" key="4">
    <source>
        <dbReference type="SAM" id="MobiDB-lite"/>
    </source>
</evidence>
<sequence length="303" mass="34120">MRKFQQKRPVLKSFDGPNTTLRTDTSALTDPKSSSSNHSAQTTSKIQFQIKKNTTPILSSSKQSHLSSQFGEVKVKESLQRIAITEISENKLVRADGVDENAKLVIPVDKNASWIDSKIKKKAENIAEHTESNTKLAQTVTSVEYGLNLRKKLKIAQNNSLKKEKIISFQNSDDLVDKSLQDLTLEQRAIAELLEETKPKTRTLVLKPEKTIESIADREKRQLKKDLDSLPDQVTEEDYDKVPVSEFGAALLRGMGWNDDLEDDKKNKHEKIRPSLLGLGAKPPPPELKLDKRLGFKSKPLKK</sequence>
<feature type="compositionally biased region" description="Basic residues" evidence="4">
    <location>
        <begin position="1"/>
        <end position="10"/>
    </location>
</feature>
<feature type="compositionally biased region" description="Low complexity" evidence="4">
    <location>
        <begin position="33"/>
        <end position="44"/>
    </location>
</feature>
<feature type="domain" description="Spp2/MOS2 G-patch" evidence="5">
    <location>
        <begin position="231"/>
        <end position="284"/>
    </location>
</feature>
<evidence type="ECO:0000313" key="6">
    <source>
        <dbReference type="EMBL" id="PVU94156.1"/>
    </source>
</evidence>
<accession>A0A2T9YPA1</accession>
<dbReference type="OrthoDB" id="5577072at2759"/>
<dbReference type="InterPro" id="IPR045166">
    <property type="entry name" value="Spp2-like"/>
</dbReference>
<evidence type="ECO:0000256" key="1">
    <source>
        <dbReference type="ARBA" id="ARBA00004123"/>
    </source>
</evidence>
<protein>
    <recommendedName>
        <fullName evidence="5">Spp2/MOS2 G-patch domain-containing protein</fullName>
    </recommendedName>
</protein>
<keyword evidence="7" id="KW-1185">Reference proteome</keyword>
<dbReference type="Pfam" id="PF12656">
    <property type="entry name" value="G-patch_2"/>
    <property type="match status" value="1"/>
</dbReference>
<evidence type="ECO:0000256" key="3">
    <source>
        <dbReference type="ARBA" id="ARBA00023242"/>
    </source>
</evidence>